<accession>A0A0X8H1I9</accession>
<dbReference type="AlphaFoldDB" id="A0A0X8H1I9"/>
<dbReference type="EMBL" id="CP013213">
    <property type="protein sequence ID" value="AMC94264.1"/>
    <property type="molecule type" value="Genomic_DNA"/>
</dbReference>
<evidence type="ECO:0000313" key="2">
    <source>
        <dbReference type="Proteomes" id="UP000063781"/>
    </source>
</evidence>
<dbReference type="InterPro" id="IPR038690">
    <property type="entry name" value="NusG_2_sf"/>
</dbReference>
<sequence>MNKFDKIYCGFVIVLAVTLFGVSKIVATAISVDEAMAVVYHNDKEVLRLPMNQDGRFSVNGTLGDVVLEIKDGRIRVADEISPLHYCQVQGWVERTNVPIVCLPNGIKIVIESDDSLIDPDDGDITVG</sequence>
<protein>
    <submittedName>
        <fullName evidence="1">Uncharacterized protein</fullName>
    </submittedName>
</protein>
<reference evidence="1 2" key="1">
    <citation type="submission" date="2015-10" db="EMBL/GenBank/DDBJ databases">
        <title>Erysipelothrix larvae sp. LV19 isolated from the larval gut of the rhinoceros beetle, Trypoxylus dichotomus.</title>
        <authorList>
            <person name="Lim S."/>
            <person name="Kim B.-C."/>
        </authorList>
    </citation>
    <scope>NUCLEOTIDE SEQUENCE [LARGE SCALE GENOMIC DNA]</scope>
    <source>
        <strain evidence="1 2">LV19</strain>
    </source>
</reference>
<organism evidence="1 2">
    <name type="scientific">Erysipelothrix larvae</name>
    <dbReference type="NCBI Taxonomy" id="1514105"/>
    <lineage>
        <taxon>Bacteria</taxon>
        <taxon>Bacillati</taxon>
        <taxon>Bacillota</taxon>
        <taxon>Erysipelotrichia</taxon>
        <taxon>Erysipelotrichales</taxon>
        <taxon>Erysipelotrichaceae</taxon>
        <taxon>Erysipelothrix</taxon>
    </lineage>
</organism>
<keyword evidence="2" id="KW-1185">Reference proteome</keyword>
<dbReference type="Proteomes" id="UP000063781">
    <property type="component" value="Chromosome"/>
</dbReference>
<dbReference type="Pfam" id="PF07009">
    <property type="entry name" value="NusG_II"/>
    <property type="match status" value="1"/>
</dbReference>
<dbReference type="RefSeq" id="WP_067633798.1">
    <property type="nucleotide sequence ID" value="NZ_CP013213.1"/>
</dbReference>
<dbReference type="CDD" id="cd09910">
    <property type="entry name" value="NGN-insert_like"/>
    <property type="match status" value="1"/>
</dbReference>
<gene>
    <name evidence="1" type="ORF">AOC36_09820</name>
</gene>
<dbReference type="STRING" id="1514105.AOC36_09820"/>
<dbReference type="KEGG" id="erl:AOC36_09820"/>
<name>A0A0X8H1I9_9FIRM</name>
<evidence type="ECO:0000313" key="1">
    <source>
        <dbReference type="EMBL" id="AMC94264.1"/>
    </source>
</evidence>
<proteinExistence type="predicted"/>
<dbReference type="OrthoDB" id="47603at2"/>
<dbReference type="Gene3D" id="2.60.320.10">
    <property type="entry name" value="N-utilization substance G protein NusG, insert domain"/>
    <property type="match status" value="1"/>
</dbReference>